<dbReference type="RefSeq" id="WP_378266960.1">
    <property type="nucleotide sequence ID" value="NZ_JBHUKR010000009.1"/>
</dbReference>
<protein>
    <recommendedName>
        <fullName evidence="4">DUF3040 domain-containing protein</fullName>
    </recommendedName>
</protein>
<keyword evidence="1" id="KW-1133">Transmembrane helix</keyword>
<evidence type="ECO:0000313" key="2">
    <source>
        <dbReference type="EMBL" id="MFD2418970.1"/>
    </source>
</evidence>
<dbReference type="EMBL" id="JBHUKR010000009">
    <property type="protein sequence ID" value="MFD2418970.1"/>
    <property type="molecule type" value="Genomic_DNA"/>
</dbReference>
<evidence type="ECO:0000313" key="3">
    <source>
        <dbReference type="Proteomes" id="UP001597417"/>
    </source>
</evidence>
<keyword evidence="1" id="KW-0472">Membrane</keyword>
<reference evidence="3" key="1">
    <citation type="journal article" date="2019" name="Int. J. Syst. Evol. Microbiol.">
        <title>The Global Catalogue of Microorganisms (GCM) 10K type strain sequencing project: providing services to taxonomists for standard genome sequencing and annotation.</title>
        <authorList>
            <consortium name="The Broad Institute Genomics Platform"/>
            <consortium name="The Broad Institute Genome Sequencing Center for Infectious Disease"/>
            <person name="Wu L."/>
            <person name="Ma J."/>
        </authorList>
    </citation>
    <scope>NUCLEOTIDE SEQUENCE [LARGE SCALE GENOMIC DNA]</scope>
    <source>
        <strain evidence="3">CGMCC 4.7645</strain>
    </source>
</reference>
<gene>
    <name evidence="2" type="ORF">ACFSXZ_21805</name>
</gene>
<evidence type="ECO:0008006" key="4">
    <source>
        <dbReference type="Google" id="ProtNLM"/>
    </source>
</evidence>
<comment type="caution">
    <text evidence="2">The sequence shown here is derived from an EMBL/GenBank/DDBJ whole genome shotgun (WGS) entry which is preliminary data.</text>
</comment>
<organism evidence="2 3">
    <name type="scientific">Amycolatopsis pigmentata</name>
    <dbReference type="NCBI Taxonomy" id="450801"/>
    <lineage>
        <taxon>Bacteria</taxon>
        <taxon>Bacillati</taxon>
        <taxon>Actinomycetota</taxon>
        <taxon>Actinomycetes</taxon>
        <taxon>Pseudonocardiales</taxon>
        <taxon>Pseudonocardiaceae</taxon>
        <taxon>Amycolatopsis</taxon>
    </lineage>
</organism>
<feature type="transmembrane region" description="Helical" evidence="1">
    <location>
        <begin position="67"/>
        <end position="89"/>
    </location>
</feature>
<dbReference type="Proteomes" id="UP001597417">
    <property type="component" value="Unassembled WGS sequence"/>
</dbReference>
<evidence type="ECO:0000256" key="1">
    <source>
        <dbReference type="SAM" id="Phobius"/>
    </source>
</evidence>
<name>A0ABW5FWH8_9PSEU</name>
<keyword evidence="3" id="KW-1185">Reference proteome</keyword>
<accession>A0ABW5FWH8</accession>
<keyword evidence="1" id="KW-0812">Transmembrane</keyword>
<sequence length="98" mass="10899">MAETDPARHHRFDEDLIGLDPADPEARAFAEHLDRMERCGPAFTVEASLEGVADFADSSHRATGLRWWLAALIATLIVFGVVVSSWDIITRAVQWLLP</sequence>
<proteinExistence type="predicted"/>